<evidence type="ECO:0000259" key="8">
    <source>
        <dbReference type="Pfam" id="PF06110"/>
    </source>
</evidence>
<name>A0A315VF93_GAMAF</name>
<evidence type="ECO:0000313" key="10">
    <source>
        <dbReference type="Proteomes" id="UP000250572"/>
    </source>
</evidence>
<comment type="similarity">
    <text evidence="2">Belongs to the thioredoxin family.</text>
</comment>
<keyword evidence="6" id="KW-0676">Redox-active center</keyword>
<dbReference type="GO" id="GO:0047134">
    <property type="term" value="F:protein-disulfide reductase [NAD(P)H] activity"/>
    <property type="evidence" value="ECO:0007669"/>
    <property type="project" value="InterPro"/>
</dbReference>
<dbReference type="STRING" id="33528.ENSGAFP00000018924"/>
<keyword evidence="4" id="KW-0963">Cytoplasm</keyword>
<protein>
    <recommendedName>
        <fullName evidence="3">Thioredoxin domain-containing protein 17</fullName>
    </recommendedName>
</protein>
<gene>
    <name evidence="9" type="ORF">CCH79_00010298</name>
</gene>
<organism evidence="9 10">
    <name type="scientific">Gambusia affinis</name>
    <name type="common">Western mosquitofish</name>
    <name type="synonym">Heterandria affinis</name>
    <dbReference type="NCBI Taxonomy" id="33528"/>
    <lineage>
        <taxon>Eukaryota</taxon>
        <taxon>Metazoa</taxon>
        <taxon>Chordata</taxon>
        <taxon>Craniata</taxon>
        <taxon>Vertebrata</taxon>
        <taxon>Euteleostomi</taxon>
        <taxon>Actinopterygii</taxon>
        <taxon>Neopterygii</taxon>
        <taxon>Teleostei</taxon>
        <taxon>Neoteleostei</taxon>
        <taxon>Acanthomorphata</taxon>
        <taxon>Ovalentaria</taxon>
        <taxon>Atherinomorphae</taxon>
        <taxon>Cyprinodontiformes</taxon>
        <taxon>Poeciliidae</taxon>
        <taxon>Poeciliinae</taxon>
        <taxon>Gambusia</taxon>
    </lineage>
</organism>
<feature type="non-terminal residue" evidence="9">
    <location>
        <position position="1"/>
    </location>
</feature>
<dbReference type="AlphaFoldDB" id="A0A315VF93"/>
<reference evidence="9 10" key="1">
    <citation type="journal article" date="2018" name="G3 (Bethesda)">
        <title>A High-Quality Reference Genome for the Invasive Mosquitofish Gambusia affinis Using a Chicago Library.</title>
        <authorList>
            <person name="Hoffberg S.L."/>
            <person name="Troendle N.J."/>
            <person name="Glenn T.C."/>
            <person name="Mahmud O."/>
            <person name="Louha S."/>
            <person name="Chalopin D."/>
            <person name="Bennetzen J.L."/>
            <person name="Mauricio R."/>
        </authorList>
    </citation>
    <scope>NUCLEOTIDE SEQUENCE [LARGE SCALE GENOMIC DNA]</scope>
    <source>
        <strain evidence="9">NE01/NJP1002.9</strain>
        <tissue evidence="9">Muscle</tissue>
    </source>
</reference>
<proteinExistence type="inferred from homology"/>
<dbReference type="InterPro" id="IPR036249">
    <property type="entry name" value="Thioredoxin-like_sf"/>
</dbReference>
<accession>A0A315VF93</accession>
<feature type="domain" description="Thioredoxin" evidence="8">
    <location>
        <begin position="227"/>
        <end position="340"/>
    </location>
</feature>
<dbReference type="Proteomes" id="UP000250572">
    <property type="component" value="Unassembled WGS sequence"/>
</dbReference>
<dbReference type="PANTHER" id="PTHR12452">
    <property type="entry name" value="42-9-9 PROTEIN-RELATED"/>
    <property type="match status" value="1"/>
</dbReference>
<evidence type="ECO:0000256" key="2">
    <source>
        <dbReference type="ARBA" id="ARBA00008987"/>
    </source>
</evidence>
<dbReference type="FunFam" id="3.40.30.10:FF:000124">
    <property type="entry name" value="Thioredoxin domain-containing 17"/>
    <property type="match status" value="1"/>
</dbReference>
<dbReference type="SUPFAM" id="SSF52833">
    <property type="entry name" value="Thioredoxin-like"/>
    <property type="match status" value="1"/>
</dbReference>
<evidence type="ECO:0000256" key="3">
    <source>
        <dbReference type="ARBA" id="ARBA00016949"/>
    </source>
</evidence>
<dbReference type="Gene3D" id="3.40.30.10">
    <property type="entry name" value="Glutaredoxin"/>
    <property type="match status" value="1"/>
</dbReference>
<sequence>PLAAWRHSLFARLLTDVPPAAHLEGSAEASPGRRGSGAQASTSEDLLLLRRRVGRRWHPGNRLFPLRKLTDSELRGNCRLPETCVSNLNIQGRLRYSRPRVHFQLSRAQRQLPDQLAQLFVMRRHLAGPERAPVGGRQPADRHRLKREEESSLSLSLRPAEAAELVYLKQLRITCFKDRGLLQMFRLTAACSLSSESTVKLRELRRLSGFSRISGLESMAGYEEVNVHGYEEFCKAVSERKGKDIFAYFSGDKDAEGKSWCPDCVKAEPIVRGELTHLPEGSVFIYCQVGDRPYWKDPNNDFKKTLKLTGVPTLLRYGTPQKLVEEECFKSGLVKMMFTED</sequence>
<dbReference type="PANTHER" id="PTHR12452:SF0">
    <property type="entry name" value="THIOREDOXIN DOMAIN-CONTAINING PROTEIN 17"/>
    <property type="match status" value="1"/>
</dbReference>
<comment type="caution">
    <text evidence="9">The sequence shown here is derived from an EMBL/GenBank/DDBJ whole genome shotgun (WGS) entry which is preliminary data.</text>
</comment>
<evidence type="ECO:0000256" key="4">
    <source>
        <dbReference type="ARBA" id="ARBA00022490"/>
    </source>
</evidence>
<dbReference type="EMBL" id="NHOQ01001816">
    <property type="protein sequence ID" value="PWA22066.1"/>
    <property type="molecule type" value="Genomic_DNA"/>
</dbReference>
<keyword evidence="5" id="KW-1015">Disulfide bond</keyword>
<dbReference type="GO" id="GO:0005829">
    <property type="term" value="C:cytosol"/>
    <property type="evidence" value="ECO:0007669"/>
    <property type="project" value="TreeGrafter"/>
</dbReference>
<feature type="compositionally biased region" description="Basic and acidic residues" evidence="7">
    <location>
        <begin position="139"/>
        <end position="149"/>
    </location>
</feature>
<dbReference type="CDD" id="cd02952">
    <property type="entry name" value="TRP14_like"/>
    <property type="match status" value="1"/>
</dbReference>
<dbReference type="InterPro" id="IPR010357">
    <property type="entry name" value="TXNDC17_dom"/>
</dbReference>
<evidence type="ECO:0000313" key="9">
    <source>
        <dbReference type="EMBL" id="PWA22066.1"/>
    </source>
</evidence>
<comment type="subcellular location">
    <subcellularLocation>
        <location evidence="1">Cytoplasm</location>
    </subcellularLocation>
</comment>
<dbReference type="Pfam" id="PF06110">
    <property type="entry name" value="TXD17-like_Trx"/>
    <property type="match status" value="1"/>
</dbReference>
<evidence type="ECO:0000256" key="5">
    <source>
        <dbReference type="ARBA" id="ARBA00023157"/>
    </source>
</evidence>
<evidence type="ECO:0000256" key="1">
    <source>
        <dbReference type="ARBA" id="ARBA00004496"/>
    </source>
</evidence>
<evidence type="ECO:0000256" key="6">
    <source>
        <dbReference type="ARBA" id="ARBA00023284"/>
    </source>
</evidence>
<feature type="region of interest" description="Disordered" evidence="7">
    <location>
        <begin position="130"/>
        <end position="149"/>
    </location>
</feature>
<evidence type="ECO:0000256" key="7">
    <source>
        <dbReference type="SAM" id="MobiDB-lite"/>
    </source>
</evidence>
<keyword evidence="10" id="KW-1185">Reference proteome</keyword>
<dbReference type="InterPro" id="IPR045108">
    <property type="entry name" value="TXNDC17-like"/>
</dbReference>